<sequence length="206" mass="24539">MKIEIAKNNEEIQEIVKIHIDAFPNFFLTSLGSDLLFELYRSFIETKNSGIYIAKIDCKVVGFIAFTEKSTPIYYNILKKHFFSFSLKLFKKFLKNPFSFFKLLYKLKKKLSLKKEEKSILLKKIRIESIAVEPNYFNKNVGKELIDFLKKNIDFQKFDLIELETDAKNNVKTNYFYQKNKFVKVKEIIVDENRAMNIYHYYGGKR</sequence>
<evidence type="ECO:0000313" key="2">
    <source>
        <dbReference type="EMBL" id="WDA43793.1"/>
    </source>
</evidence>
<dbReference type="EMBL" id="CP117525">
    <property type="protein sequence ID" value="WDA43793.1"/>
    <property type="molecule type" value="Genomic_DNA"/>
</dbReference>
<evidence type="ECO:0000313" key="3">
    <source>
        <dbReference type="Proteomes" id="UP001214996"/>
    </source>
</evidence>
<dbReference type="PROSITE" id="PS51186">
    <property type="entry name" value="GNAT"/>
    <property type="match status" value="1"/>
</dbReference>
<dbReference type="InterPro" id="IPR000182">
    <property type="entry name" value="GNAT_dom"/>
</dbReference>
<keyword evidence="2" id="KW-0012">Acyltransferase</keyword>
<organism evidence="2 3">
    <name type="scientific">Fusobacterium nucleatum</name>
    <dbReference type="NCBI Taxonomy" id="851"/>
    <lineage>
        <taxon>Bacteria</taxon>
        <taxon>Fusobacteriati</taxon>
        <taxon>Fusobacteriota</taxon>
        <taxon>Fusobacteriia</taxon>
        <taxon>Fusobacteriales</taxon>
        <taxon>Fusobacteriaceae</taxon>
        <taxon>Fusobacterium</taxon>
    </lineage>
</organism>
<dbReference type="Gene3D" id="3.40.630.30">
    <property type="match status" value="1"/>
</dbReference>
<dbReference type="EC" id="2.3.1.-" evidence="2"/>
<accession>A0AAX3MAH5</accession>
<reference evidence="2" key="1">
    <citation type="submission" date="2023-02" db="EMBL/GenBank/DDBJ databases">
        <title>Pan-genomic study of Fusobacterium nucleatum reveals the distribution of pathogenic genes and functional clusters at subspecies and strain levels.</title>
        <authorList>
            <person name="Feng Q."/>
            <person name="Sun T."/>
        </authorList>
    </citation>
    <scope>NUCLEOTIDE SEQUENCE</scope>
    <source>
        <strain evidence="2">FNV</strain>
    </source>
</reference>
<dbReference type="InterPro" id="IPR016181">
    <property type="entry name" value="Acyl_CoA_acyltransferase"/>
</dbReference>
<name>A0AAX3MAH5_FUSNU</name>
<gene>
    <name evidence="2" type="ORF">PSR69_08935</name>
</gene>
<dbReference type="Pfam" id="PF00583">
    <property type="entry name" value="Acetyltransf_1"/>
    <property type="match status" value="1"/>
</dbReference>
<dbReference type="RefSeq" id="WP_273833282.1">
    <property type="nucleotide sequence ID" value="NZ_CP117525.1"/>
</dbReference>
<dbReference type="AlphaFoldDB" id="A0AAX3MAH5"/>
<proteinExistence type="predicted"/>
<protein>
    <submittedName>
        <fullName evidence="2">GNAT family N-acetyltransferase</fullName>
        <ecNumber evidence="2">2.3.1.-</ecNumber>
    </submittedName>
</protein>
<dbReference type="GO" id="GO:0016747">
    <property type="term" value="F:acyltransferase activity, transferring groups other than amino-acyl groups"/>
    <property type="evidence" value="ECO:0007669"/>
    <property type="project" value="InterPro"/>
</dbReference>
<dbReference type="Proteomes" id="UP001214996">
    <property type="component" value="Chromosome"/>
</dbReference>
<feature type="domain" description="N-acetyltransferase" evidence="1">
    <location>
        <begin position="1"/>
        <end position="206"/>
    </location>
</feature>
<evidence type="ECO:0000259" key="1">
    <source>
        <dbReference type="PROSITE" id="PS51186"/>
    </source>
</evidence>
<keyword evidence="2" id="KW-0808">Transferase</keyword>
<dbReference type="SUPFAM" id="SSF55729">
    <property type="entry name" value="Acyl-CoA N-acyltransferases (Nat)"/>
    <property type="match status" value="1"/>
</dbReference>